<gene>
    <name evidence="4" type="ORF">GCM10022202_01390</name>
</gene>
<proteinExistence type="predicted"/>
<evidence type="ECO:0000256" key="1">
    <source>
        <dbReference type="ARBA" id="ARBA00022679"/>
    </source>
</evidence>
<evidence type="ECO:0000256" key="2">
    <source>
        <dbReference type="ARBA" id="ARBA00023315"/>
    </source>
</evidence>
<evidence type="ECO:0000313" key="4">
    <source>
        <dbReference type="EMBL" id="GAA3645869.1"/>
    </source>
</evidence>
<name>A0ABP7B2H6_9MICO</name>
<dbReference type="InterPro" id="IPR016181">
    <property type="entry name" value="Acyl_CoA_acyltransferase"/>
</dbReference>
<dbReference type="PROSITE" id="PS51186">
    <property type="entry name" value="GNAT"/>
    <property type="match status" value="1"/>
</dbReference>
<dbReference type="InterPro" id="IPR050832">
    <property type="entry name" value="Bact_Acetyltransf"/>
</dbReference>
<keyword evidence="2" id="KW-0012">Acyltransferase</keyword>
<dbReference type="InterPro" id="IPR000182">
    <property type="entry name" value="GNAT_dom"/>
</dbReference>
<comment type="caution">
    <text evidence="4">The sequence shown here is derived from an EMBL/GenBank/DDBJ whole genome shotgun (WGS) entry which is preliminary data.</text>
</comment>
<organism evidence="4 5">
    <name type="scientific">Microbacterium marinilacus</name>
    <dbReference type="NCBI Taxonomy" id="415209"/>
    <lineage>
        <taxon>Bacteria</taxon>
        <taxon>Bacillati</taxon>
        <taxon>Actinomycetota</taxon>
        <taxon>Actinomycetes</taxon>
        <taxon>Micrococcales</taxon>
        <taxon>Microbacteriaceae</taxon>
        <taxon>Microbacterium</taxon>
    </lineage>
</organism>
<dbReference type="Gene3D" id="3.40.630.30">
    <property type="match status" value="1"/>
</dbReference>
<dbReference type="EMBL" id="BAAAYV010000002">
    <property type="protein sequence ID" value="GAA3645869.1"/>
    <property type="molecule type" value="Genomic_DNA"/>
</dbReference>
<dbReference type="PANTHER" id="PTHR43877">
    <property type="entry name" value="AMINOALKYLPHOSPHONATE N-ACETYLTRANSFERASE-RELATED-RELATED"/>
    <property type="match status" value="1"/>
</dbReference>
<reference evidence="5" key="1">
    <citation type="journal article" date="2019" name="Int. J. Syst. Evol. Microbiol.">
        <title>The Global Catalogue of Microorganisms (GCM) 10K type strain sequencing project: providing services to taxonomists for standard genome sequencing and annotation.</title>
        <authorList>
            <consortium name="The Broad Institute Genomics Platform"/>
            <consortium name="The Broad Institute Genome Sequencing Center for Infectious Disease"/>
            <person name="Wu L."/>
            <person name="Ma J."/>
        </authorList>
    </citation>
    <scope>NUCLEOTIDE SEQUENCE [LARGE SCALE GENOMIC DNA]</scope>
    <source>
        <strain evidence="5">JCM 16546</strain>
    </source>
</reference>
<protein>
    <submittedName>
        <fullName evidence="4">GNAT family N-acetyltransferase</fullName>
    </submittedName>
</protein>
<dbReference type="Proteomes" id="UP001410795">
    <property type="component" value="Unassembled WGS sequence"/>
</dbReference>
<evidence type="ECO:0000313" key="5">
    <source>
        <dbReference type="Proteomes" id="UP001410795"/>
    </source>
</evidence>
<feature type="domain" description="N-acetyltransferase" evidence="3">
    <location>
        <begin position="3"/>
        <end position="164"/>
    </location>
</feature>
<dbReference type="RefSeq" id="WP_221857644.1">
    <property type="nucleotide sequence ID" value="NZ_BAAAYV010000002.1"/>
</dbReference>
<evidence type="ECO:0000259" key="3">
    <source>
        <dbReference type="PROSITE" id="PS51186"/>
    </source>
</evidence>
<dbReference type="SUPFAM" id="SSF55729">
    <property type="entry name" value="Acyl-CoA N-acyltransferases (Nat)"/>
    <property type="match status" value="1"/>
</dbReference>
<keyword evidence="1" id="KW-0808">Transferase</keyword>
<sequence>MSLVVRPAVFADAEQIARLHVETWRQTYAHLLPTDFFGPAHARMRQDMWTRVLRDPHDEWTVRVVEADDSLVGFATSGPAASSDGDDPPRARQLFSLYVDVSRHGAGIGRALLDAVLGDDAALLWVAKQNPRAIAFYMRNGFTFDGEERADPGTPSIEEARMVR</sequence>
<dbReference type="CDD" id="cd04301">
    <property type="entry name" value="NAT_SF"/>
    <property type="match status" value="1"/>
</dbReference>
<keyword evidence="5" id="KW-1185">Reference proteome</keyword>
<accession>A0ABP7B2H6</accession>
<dbReference type="Pfam" id="PF00583">
    <property type="entry name" value="Acetyltransf_1"/>
    <property type="match status" value="1"/>
</dbReference>